<dbReference type="Proteomes" id="UP001500390">
    <property type="component" value="Unassembled WGS sequence"/>
</dbReference>
<protein>
    <submittedName>
        <fullName evidence="3">Uncharacterized protein</fullName>
    </submittedName>
</protein>
<name>A0ABP8JKS8_9MICO</name>
<keyword evidence="4" id="KW-1185">Reference proteome</keyword>
<evidence type="ECO:0000313" key="4">
    <source>
        <dbReference type="Proteomes" id="UP001500390"/>
    </source>
</evidence>
<keyword evidence="2" id="KW-1133">Transmembrane helix</keyword>
<organism evidence="3 4">
    <name type="scientific">Ornithinibacter aureus</name>
    <dbReference type="NCBI Taxonomy" id="622664"/>
    <lineage>
        <taxon>Bacteria</taxon>
        <taxon>Bacillati</taxon>
        <taxon>Actinomycetota</taxon>
        <taxon>Actinomycetes</taxon>
        <taxon>Micrococcales</taxon>
        <taxon>Intrasporangiaceae</taxon>
        <taxon>Ornithinibacter</taxon>
    </lineage>
</organism>
<feature type="transmembrane region" description="Helical" evidence="2">
    <location>
        <begin position="16"/>
        <end position="40"/>
    </location>
</feature>
<comment type="caution">
    <text evidence="3">The sequence shown here is derived from an EMBL/GenBank/DDBJ whole genome shotgun (WGS) entry which is preliminary data.</text>
</comment>
<proteinExistence type="predicted"/>
<accession>A0ABP8JKS8</accession>
<dbReference type="EMBL" id="BAABFX010000020">
    <property type="protein sequence ID" value="GAA4391991.1"/>
    <property type="molecule type" value="Genomic_DNA"/>
</dbReference>
<evidence type="ECO:0000256" key="1">
    <source>
        <dbReference type="SAM" id="MobiDB-lite"/>
    </source>
</evidence>
<dbReference type="RefSeq" id="WP_159903058.1">
    <property type="nucleotide sequence ID" value="NZ_BAABFX010000020.1"/>
</dbReference>
<sequence length="70" mass="7244">MPTDLGASAIGPTVTFGVLGLIGIILILATVTTIAVGQALRPVERMRRQIEGPRSGGPARCSRCLRAATN</sequence>
<gene>
    <name evidence="3" type="ORF">GCM10023153_10530</name>
</gene>
<keyword evidence="2" id="KW-0812">Transmembrane</keyword>
<evidence type="ECO:0000313" key="3">
    <source>
        <dbReference type="EMBL" id="GAA4391991.1"/>
    </source>
</evidence>
<feature type="region of interest" description="Disordered" evidence="1">
    <location>
        <begin position="50"/>
        <end position="70"/>
    </location>
</feature>
<evidence type="ECO:0000256" key="2">
    <source>
        <dbReference type="SAM" id="Phobius"/>
    </source>
</evidence>
<keyword evidence="2" id="KW-0472">Membrane</keyword>
<reference evidence="4" key="1">
    <citation type="journal article" date="2019" name="Int. J. Syst. Evol. Microbiol.">
        <title>The Global Catalogue of Microorganisms (GCM) 10K type strain sequencing project: providing services to taxonomists for standard genome sequencing and annotation.</title>
        <authorList>
            <consortium name="The Broad Institute Genomics Platform"/>
            <consortium name="The Broad Institute Genome Sequencing Center for Infectious Disease"/>
            <person name="Wu L."/>
            <person name="Ma J."/>
        </authorList>
    </citation>
    <scope>NUCLEOTIDE SEQUENCE [LARGE SCALE GENOMIC DNA]</scope>
    <source>
        <strain evidence="4">JCM 17738</strain>
    </source>
</reference>